<protein>
    <submittedName>
        <fullName evidence="1">DUF2934 domain-containing protein</fullName>
    </submittedName>
</protein>
<evidence type="ECO:0000313" key="1">
    <source>
        <dbReference type="EMBL" id="QIK36969.1"/>
    </source>
</evidence>
<proteinExistence type="predicted"/>
<dbReference type="AlphaFoldDB" id="A0A6G7VA79"/>
<evidence type="ECO:0000313" key="2">
    <source>
        <dbReference type="Proteomes" id="UP000502699"/>
    </source>
</evidence>
<keyword evidence="2" id="KW-1185">Reference proteome</keyword>
<dbReference type="RefSeq" id="WP_166269625.1">
    <property type="nucleotide sequence ID" value="NZ_CP048029.1"/>
</dbReference>
<reference evidence="2" key="1">
    <citation type="submission" date="2020-01" db="EMBL/GenBank/DDBJ databases">
        <title>Caldichromatium gen. nov., sp. nov., a thermophilic purple sulfur bacterium member of the family Chromatiaceae isolated from Nakabusa hot spring, Japan.</title>
        <authorList>
            <person name="Saini M.K."/>
            <person name="Hanada S."/>
            <person name="Tank M."/>
        </authorList>
    </citation>
    <scope>NUCLEOTIDE SEQUENCE [LARGE SCALE GENOMIC DNA]</scope>
    <source>
        <strain evidence="2">No.7</strain>
    </source>
</reference>
<dbReference type="Pfam" id="PF11154">
    <property type="entry name" value="DUF2934"/>
    <property type="match status" value="1"/>
</dbReference>
<sequence length="81" mass="9095">MSDPFAHPSPEQRHEMIAVAAYYLAERRGFAPGHAEADWLRAEQVIDALIASRSLRAGQDQVEQRQTIRNALILRQAEIGV</sequence>
<dbReference type="Proteomes" id="UP000502699">
    <property type="component" value="Chromosome"/>
</dbReference>
<dbReference type="KEGG" id="cjap:GWK36_01980"/>
<accession>A0A6G7VA79</accession>
<name>A0A6G7VA79_9GAMM</name>
<gene>
    <name evidence="1" type="ORF">GWK36_01980</name>
</gene>
<dbReference type="InterPro" id="IPR021327">
    <property type="entry name" value="DUF2934"/>
</dbReference>
<dbReference type="EMBL" id="CP048029">
    <property type="protein sequence ID" value="QIK36969.1"/>
    <property type="molecule type" value="Genomic_DNA"/>
</dbReference>
<organism evidence="1 2">
    <name type="scientific">Caldichromatium japonicum</name>
    <dbReference type="NCBI Taxonomy" id="2699430"/>
    <lineage>
        <taxon>Bacteria</taxon>
        <taxon>Pseudomonadati</taxon>
        <taxon>Pseudomonadota</taxon>
        <taxon>Gammaproteobacteria</taxon>
        <taxon>Chromatiales</taxon>
        <taxon>Chromatiaceae</taxon>
        <taxon>Caldichromatium</taxon>
    </lineage>
</organism>